<evidence type="ECO:0000313" key="5">
    <source>
        <dbReference type="Proteomes" id="UP001386955"/>
    </source>
</evidence>
<dbReference type="AlphaFoldDB" id="A0AAN9XEK4"/>
<comment type="caution">
    <text evidence="4">The sequence shown here is derived from an EMBL/GenBank/DDBJ whole genome shotgun (WGS) entry which is preliminary data.</text>
</comment>
<feature type="compositionally biased region" description="Polar residues" evidence="2">
    <location>
        <begin position="680"/>
        <end position="689"/>
    </location>
</feature>
<reference evidence="4 5" key="1">
    <citation type="submission" date="2024-01" db="EMBL/GenBank/DDBJ databases">
        <title>The genomes of 5 underutilized Papilionoideae crops provide insights into root nodulation and disease resistanc.</title>
        <authorList>
            <person name="Jiang F."/>
        </authorList>
    </citation>
    <scope>NUCLEOTIDE SEQUENCE [LARGE SCALE GENOMIC DNA]</scope>
    <source>
        <strain evidence="4">DUOXIRENSHENG_FW03</strain>
        <tissue evidence="4">Leaves</tissue>
    </source>
</reference>
<feature type="domain" description="Disease resistance protein At4g27190-like leucine-rich repeats" evidence="3">
    <location>
        <begin position="369"/>
        <end position="478"/>
    </location>
</feature>
<name>A0AAN9XEK4_PSOTE</name>
<keyword evidence="5" id="KW-1185">Reference proteome</keyword>
<dbReference type="InterPro" id="IPR050905">
    <property type="entry name" value="Plant_NBS-LRR"/>
</dbReference>
<gene>
    <name evidence="4" type="ORF">VNO78_24436</name>
</gene>
<evidence type="ECO:0000256" key="1">
    <source>
        <dbReference type="ARBA" id="ARBA00022821"/>
    </source>
</evidence>
<dbReference type="Pfam" id="PF23247">
    <property type="entry name" value="LRR_RPS2"/>
    <property type="match status" value="2"/>
</dbReference>
<dbReference type="SUPFAM" id="SSF52058">
    <property type="entry name" value="L domain-like"/>
    <property type="match status" value="1"/>
</dbReference>
<dbReference type="PANTHER" id="PTHR33463:SF105">
    <property type="entry name" value="AND NB-ARC DOMAIN DISEASE RESISTANCE PROTEIN, PUTATIVE-RELATED"/>
    <property type="match status" value="1"/>
</dbReference>
<dbReference type="PANTHER" id="PTHR33463">
    <property type="entry name" value="NB-ARC DOMAIN-CONTAINING PROTEIN-RELATED"/>
    <property type="match status" value="1"/>
</dbReference>
<dbReference type="Gene3D" id="3.80.10.10">
    <property type="entry name" value="Ribonuclease Inhibitor"/>
    <property type="match status" value="2"/>
</dbReference>
<evidence type="ECO:0000313" key="4">
    <source>
        <dbReference type="EMBL" id="KAK7389415.1"/>
    </source>
</evidence>
<evidence type="ECO:0000259" key="3">
    <source>
        <dbReference type="Pfam" id="PF23247"/>
    </source>
</evidence>
<accession>A0AAN9XEK4</accession>
<dbReference type="Proteomes" id="UP001386955">
    <property type="component" value="Unassembled WGS sequence"/>
</dbReference>
<dbReference type="EMBL" id="JAYMYS010000006">
    <property type="protein sequence ID" value="KAK7389415.1"/>
    <property type="molecule type" value="Genomic_DNA"/>
</dbReference>
<feature type="domain" description="Disease resistance protein At4g27190-like leucine-rich repeats" evidence="3">
    <location>
        <begin position="129"/>
        <end position="236"/>
    </location>
</feature>
<keyword evidence="1" id="KW-0611">Plant defense</keyword>
<organism evidence="4 5">
    <name type="scientific">Psophocarpus tetragonolobus</name>
    <name type="common">Winged bean</name>
    <name type="synonym">Dolichos tetragonolobus</name>
    <dbReference type="NCBI Taxonomy" id="3891"/>
    <lineage>
        <taxon>Eukaryota</taxon>
        <taxon>Viridiplantae</taxon>
        <taxon>Streptophyta</taxon>
        <taxon>Embryophyta</taxon>
        <taxon>Tracheophyta</taxon>
        <taxon>Spermatophyta</taxon>
        <taxon>Magnoliopsida</taxon>
        <taxon>eudicotyledons</taxon>
        <taxon>Gunneridae</taxon>
        <taxon>Pentapetalae</taxon>
        <taxon>rosids</taxon>
        <taxon>fabids</taxon>
        <taxon>Fabales</taxon>
        <taxon>Fabaceae</taxon>
        <taxon>Papilionoideae</taxon>
        <taxon>50 kb inversion clade</taxon>
        <taxon>NPAAA clade</taxon>
        <taxon>indigoferoid/millettioid clade</taxon>
        <taxon>Phaseoleae</taxon>
        <taxon>Psophocarpus</taxon>
    </lineage>
</organism>
<dbReference type="InterPro" id="IPR057135">
    <property type="entry name" value="At4g27190-like_LRR"/>
</dbReference>
<feature type="region of interest" description="Disordered" evidence="2">
    <location>
        <begin position="673"/>
        <end position="694"/>
    </location>
</feature>
<protein>
    <recommendedName>
        <fullName evidence="3">Disease resistance protein At4g27190-like leucine-rich repeats domain-containing protein</fullName>
    </recommendedName>
</protein>
<evidence type="ECO:0000256" key="2">
    <source>
        <dbReference type="SAM" id="MobiDB-lite"/>
    </source>
</evidence>
<sequence length="796" mass="90559">MNSMYFKRVDEIFSETTIKHLVQAVELLDLRRGGWRNIIPEIILPVEEGTHNIVKLSLSYFPQLECLVDNEYINYPIQNVFSKLIELNICEMDNFKELCSGSLPVQLLKSLETLLISDCKHLQGILFKRMICNLKSLTLICCPMLTSVCQFSTTQSLVFLENLYIHDCAELKYIFDVGGDHEKKSSSLVFPNLKEINIRSCPKLDFILRVIAPQDVPKLEFISIMNCIELNYIFCPHQHKHEEQDLHQDLTDAVFVMLKEVHLLNLPKLVDIFPKCDKLFKSSSMERSCSIDDSKTQTKSVPIKCNIYSWSHKHRPNQRNKRRPLDSCRDQLEDHSLPLVHHSQVNDVIGQQMIVRLVYFSNKRSMPQMPCLSIQHITTLVIRDCAKMKVVFSASNSMLRCLPQLQILHIIRCKELEQIIDEDTCMNQRTSLLPSLKLLWIQQCNNLKCVLFSTSKILPNLDFFIVEQASMLEEVFKCGSHKKVEIPNLKVVAFVGLPSLCQDVDEFHTVKDCLVLNCPKFPLTSTLTPERMEEIINGIEGTDQTNGFIKDVLHWIYDLCKKYKAQETSNQDSEAKLARSELTTSQLSKKILEGATSAEIIALPTTCSESGMDEGPKTITFVSDVNIEPATTKDVEDGHFKETLKFVTTSSQINAPGFEVTNLPNRDVVDQYEDSKAHENSNQNPNANATKDFPIETKAKATSRSELISLQLPFLREMGLLSGMGGAYVLRTKMGLGFKIKIVARDLDVEVEVEKVAIAEVQPLNDTGVDYVEGLPPKFDLLLFNTLFFYLLSECL</sequence>
<dbReference type="InterPro" id="IPR032675">
    <property type="entry name" value="LRR_dom_sf"/>
</dbReference>
<proteinExistence type="predicted"/>